<dbReference type="EMBL" id="KZ679266">
    <property type="protein sequence ID" value="PTB38406.1"/>
    <property type="molecule type" value="Genomic_DNA"/>
</dbReference>
<organism evidence="1 2">
    <name type="scientific">Trichoderma asperellum (strain ATCC 204424 / CBS 433.97 / NBRC 101777)</name>
    <dbReference type="NCBI Taxonomy" id="1042311"/>
    <lineage>
        <taxon>Eukaryota</taxon>
        <taxon>Fungi</taxon>
        <taxon>Dikarya</taxon>
        <taxon>Ascomycota</taxon>
        <taxon>Pezizomycotina</taxon>
        <taxon>Sordariomycetes</taxon>
        <taxon>Hypocreomycetidae</taxon>
        <taxon>Hypocreales</taxon>
        <taxon>Hypocreaceae</taxon>
        <taxon>Trichoderma</taxon>
    </lineage>
</organism>
<reference evidence="1 2" key="1">
    <citation type="submission" date="2016-07" db="EMBL/GenBank/DDBJ databases">
        <title>Multiple horizontal gene transfer events from other fungi enriched the ability of initially mycotrophic Trichoderma (Ascomycota) to feed on dead plant biomass.</title>
        <authorList>
            <consortium name="DOE Joint Genome Institute"/>
            <person name="Aerts A."/>
            <person name="Atanasova L."/>
            <person name="Chenthamara K."/>
            <person name="Zhang J."/>
            <person name="Grujic M."/>
            <person name="Henrissat B."/>
            <person name="Kuo A."/>
            <person name="Salamov A."/>
            <person name="Lipzen A."/>
            <person name="Labutti K."/>
            <person name="Barry K."/>
            <person name="Miao Y."/>
            <person name="Rahimi M.J."/>
            <person name="Shen Q."/>
            <person name="Grigoriev I.V."/>
            <person name="Kubicek C.P."/>
            <person name="Druzhinina I.S."/>
        </authorList>
    </citation>
    <scope>NUCLEOTIDE SEQUENCE [LARGE SCALE GENOMIC DNA]</scope>
    <source>
        <strain evidence="1 2">CBS 433.97</strain>
    </source>
</reference>
<protein>
    <submittedName>
        <fullName evidence="1">Uncharacterized protein</fullName>
    </submittedName>
</protein>
<proteinExistence type="predicted"/>
<evidence type="ECO:0000313" key="2">
    <source>
        <dbReference type="Proteomes" id="UP000240493"/>
    </source>
</evidence>
<sequence>PAPPSLEERRLYYFNIFPACPRLVARSSTFVWEHPRKPGSVMYLTRLRFDRRDSPFFRLWENWKSGLIIQLMRIAERVNYTFMETARVEINGESHDTLMIGVEPDSLSWERGYALALRCKAVLEERGIHNVHCEIRE</sequence>
<evidence type="ECO:0000313" key="1">
    <source>
        <dbReference type="EMBL" id="PTB38406.1"/>
    </source>
</evidence>
<feature type="non-terminal residue" evidence="1">
    <location>
        <position position="1"/>
    </location>
</feature>
<keyword evidence="2" id="KW-1185">Reference proteome</keyword>
<dbReference type="STRING" id="1042311.A0A2T3Z0R9"/>
<dbReference type="AlphaFoldDB" id="A0A2T3Z0R9"/>
<gene>
    <name evidence="1" type="ORF">M441DRAFT_125873</name>
</gene>
<accession>A0A2T3Z0R9</accession>
<dbReference type="OrthoDB" id="5424209at2759"/>
<feature type="non-terminal residue" evidence="1">
    <location>
        <position position="137"/>
    </location>
</feature>
<dbReference type="Proteomes" id="UP000240493">
    <property type="component" value="Unassembled WGS sequence"/>
</dbReference>
<name>A0A2T3Z0R9_TRIA4</name>